<dbReference type="RefSeq" id="WP_256197790.1">
    <property type="nucleotide sequence ID" value="NZ_JANGCH010000007.1"/>
</dbReference>
<keyword evidence="6" id="KW-0547">Nucleotide-binding</keyword>
<dbReference type="InterPro" id="IPR038718">
    <property type="entry name" value="SNF2-like_sf"/>
</dbReference>
<dbReference type="PROSITE" id="PS50966">
    <property type="entry name" value="ZF_SWIM"/>
    <property type="match status" value="1"/>
</dbReference>
<sequence>MRLFDKFCIEELIGDVQNYDIACKYDTYDNVETICIERCDESTFFVEACVNVLGNDYSCTFQYDSHYQLKNYRCACGYCTSKSPCAHIGAVLWKLNQLTIDHYPFHYAKPALKEQREQREKSRHLRDVAREMHLQAQRRHQIAVSHGLIYHHKQLYQKRIDAFLENECYEITPYFHKEIMAYYLDFKIGNEKKYVIKNIGDFLRNCEQERSVRYGNALTFVHRKQAFNAFAQQQIQFMHIANKRCQEKKREQDYFYRYDEKTYVLGRYIDLDAYTIDDFYETYHDYAFDNLSFREQKQPISLHLRKEADHYVLELGEDDYFLGMKQVYRLCEENCHFTLIKYEFDEQGACFDLLARLKKENNRIVILEEDFADFYKYVLTSLKEHLLIPDLAEQRENDYDTIKIYGDVNEQGQIYFQVIYVNESHAHIPAFQKQFPTTYAQELVEQCLLAAGTLDRKNHLVYLDENRQQTYTFLQEGLTFLKEYAQIYISDVLKRIGKPVSYHMNIGVRMENNLLALDVESSEIPKMEVAAVLEQYRRKKKFYRLRNGDLLYLESTQLAELSNLLDRYHLHPKDMRDGTIHLAQNRAFSLMNEEDLHTIQLKRKASYEQWLTHFEQRASDFSLSPHYQKLLRDYQKEGYQWLRTLYEYGFNGILADDMGLGKTLQVIALLDELQLEKPSIVVCPSSLLYNWEEEVHRFAKQLPVTCITGNQQQRMALIETAKTGLLVTSYDYLRRDFTYYGDLTFGYVILDESQYIKNPKTKNAFAVKQLKAEHKLALSGTPIENALAELWSVFDFLMPQYLFSYAYFQKNFESKIIKEQKKETIKRLQKLVSPFILRRNKKAVLSELPDKVEKTWLIPFSQEESKLYYANLAQVNQELQVLLQSEKQDSIAILALLMRLRQICCEPRMIYEGIDAVSSKMKACLELLLNHRENGQKVLLFSSFTKVFDLLEEELRLNNITYFRLSGDTPKEKRKELVRKFQDGEADVFLISLKAGGTGLNLTKAEAVIHFDPWWNSSAQNQASDRAYRIGQHKNVQVHQLIMKNSIEEKIQKLQEKKKELADLFVEQSSGSIASLSKEELLALFTQEM</sequence>
<feature type="domain" description="SWIM-type" evidence="3">
    <location>
        <begin position="63"/>
        <end position="96"/>
    </location>
</feature>
<keyword evidence="2" id="KW-0479">Metal-binding</keyword>
<evidence type="ECO:0000259" key="5">
    <source>
        <dbReference type="PROSITE" id="PS51194"/>
    </source>
</evidence>
<evidence type="ECO:0000259" key="4">
    <source>
        <dbReference type="PROSITE" id="PS51192"/>
    </source>
</evidence>
<dbReference type="Proteomes" id="UP001524435">
    <property type="component" value="Unassembled WGS sequence"/>
</dbReference>
<feature type="domain" description="Helicase C-terminal" evidence="5">
    <location>
        <begin position="923"/>
        <end position="1077"/>
    </location>
</feature>
<dbReference type="InterPro" id="IPR027417">
    <property type="entry name" value="P-loop_NTPase"/>
</dbReference>
<dbReference type="Pfam" id="PF00271">
    <property type="entry name" value="Helicase_C"/>
    <property type="match status" value="1"/>
</dbReference>
<dbReference type="PROSITE" id="PS51192">
    <property type="entry name" value="HELICASE_ATP_BIND_1"/>
    <property type="match status" value="1"/>
</dbReference>
<organism evidence="6 7">
    <name type="scientific">Massilicoli timonensis</name>
    <dbReference type="NCBI Taxonomy" id="2015901"/>
    <lineage>
        <taxon>Bacteria</taxon>
        <taxon>Bacillati</taxon>
        <taxon>Bacillota</taxon>
        <taxon>Erysipelotrichia</taxon>
        <taxon>Erysipelotrichales</taxon>
        <taxon>Erysipelotrichaceae</taxon>
        <taxon>Massilicoli</taxon>
    </lineage>
</organism>
<dbReference type="Pfam" id="PF00176">
    <property type="entry name" value="SNF2-rel_dom"/>
    <property type="match status" value="1"/>
</dbReference>
<dbReference type="CDD" id="cd18793">
    <property type="entry name" value="SF2_C_SNF"/>
    <property type="match status" value="1"/>
</dbReference>
<evidence type="ECO:0000256" key="1">
    <source>
        <dbReference type="ARBA" id="ARBA00022801"/>
    </source>
</evidence>
<evidence type="ECO:0000313" key="6">
    <source>
        <dbReference type="EMBL" id="MCQ5121873.1"/>
    </source>
</evidence>
<dbReference type="InterPro" id="IPR000330">
    <property type="entry name" value="SNF2_N"/>
</dbReference>
<gene>
    <name evidence="6" type="ORF">NE663_06305</name>
</gene>
<comment type="caution">
    <text evidence="6">The sequence shown here is derived from an EMBL/GenBank/DDBJ whole genome shotgun (WGS) entry which is preliminary data.</text>
</comment>
<dbReference type="PROSITE" id="PS51194">
    <property type="entry name" value="HELICASE_CTER"/>
    <property type="match status" value="1"/>
</dbReference>
<keyword evidence="2" id="KW-0863">Zinc-finger</keyword>
<evidence type="ECO:0000259" key="3">
    <source>
        <dbReference type="PROSITE" id="PS50966"/>
    </source>
</evidence>
<dbReference type="InterPro" id="IPR049730">
    <property type="entry name" value="SNF2/RAD54-like_C"/>
</dbReference>
<keyword evidence="1" id="KW-0378">Hydrolase</keyword>
<dbReference type="Gene3D" id="3.40.50.300">
    <property type="entry name" value="P-loop containing nucleotide triphosphate hydrolases"/>
    <property type="match status" value="1"/>
</dbReference>
<keyword evidence="6" id="KW-0067">ATP-binding</keyword>
<reference evidence="6 7" key="1">
    <citation type="submission" date="2022-06" db="EMBL/GenBank/DDBJ databases">
        <title>Isolation of gut microbiota from human fecal samples.</title>
        <authorList>
            <person name="Pamer E.G."/>
            <person name="Barat B."/>
            <person name="Waligurski E."/>
            <person name="Medina S."/>
            <person name="Paddock L."/>
            <person name="Mostad J."/>
        </authorList>
    </citation>
    <scope>NUCLEOTIDE SEQUENCE [LARGE SCALE GENOMIC DNA]</scope>
    <source>
        <strain evidence="6 7">DFI.6.1</strain>
    </source>
</reference>
<dbReference type="SMART" id="SM00487">
    <property type="entry name" value="DEXDc"/>
    <property type="match status" value="1"/>
</dbReference>
<dbReference type="EMBL" id="JANGCH010000007">
    <property type="protein sequence ID" value="MCQ5121873.1"/>
    <property type="molecule type" value="Genomic_DNA"/>
</dbReference>
<accession>A0ABT1SKY5</accession>
<dbReference type="GO" id="GO:0004386">
    <property type="term" value="F:helicase activity"/>
    <property type="evidence" value="ECO:0007669"/>
    <property type="project" value="UniProtKB-KW"/>
</dbReference>
<dbReference type="InterPro" id="IPR001650">
    <property type="entry name" value="Helicase_C-like"/>
</dbReference>
<protein>
    <submittedName>
        <fullName evidence="6">SNF2 family helicase</fullName>
    </submittedName>
</protein>
<evidence type="ECO:0000256" key="2">
    <source>
        <dbReference type="PROSITE-ProRule" id="PRU00325"/>
    </source>
</evidence>
<feature type="domain" description="Helicase ATP-binding" evidence="4">
    <location>
        <begin position="643"/>
        <end position="800"/>
    </location>
</feature>
<dbReference type="InterPro" id="IPR014001">
    <property type="entry name" value="Helicase_ATP-bd"/>
</dbReference>
<dbReference type="Gene3D" id="3.40.50.10810">
    <property type="entry name" value="Tandem AAA-ATPase domain"/>
    <property type="match status" value="1"/>
</dbReference>
<proteinExistence type="predicted"/>
<dbReference type="InterPro" id="IPR013663">
    <property type="entry name" value="Helicase_SWF/SNF/SWI_bac"/>
</dbReference>
<keyword evidence="6" id="KW-0347">Helicase</keyword>
<dbReference type="Pfam" id="PF08455">
    <property type="entry name" value="SNF2_assoc"/>
    <property type="match status" value="1"/>
</dbReference>
<dbReference type="SUPFAM" id="SSF52540">
    <property type="entry name" value="P-loop containing nucleoside triphosphate hydrolases"/>
    <property type="match status" value="2"/>
</dbReference>
<name>A0ABT1SKY5_9FIRM</name>
<dbReference type="SMART" id="SM00490">
    <property type="entry name" value="HELICc"/>
    <property type="match status" value="1"/>
</dbReference>
<dbReference type="PANTHER" id="PTHR10799">
    <property type="entry name" value="SNF2/RAD54 HELICASE FAMILY"/>
    <property type="match status" value="1"/>
</dbReference>
<dbReference type="InterPro" id="IPR007527">
    <property type="entry name" value="Znf_SWIM"/>
</dbReference>
<keyword evidence="7" id="KW-1185">Reference proteome</keyword>
<keyword evidence="2" id="KW-0862">Zinc</keyword>
<evidence type="ECO:0000313" key="7">
    <source>
        <dbReference type="Proteomes" id="UP001524435"/>
    </source>
</evidence>
<dbReference type="CDD" id="cd18012">
    <property type="entry name" value="DEXQc_arch_SWI2_SNF2"/>
    <property type="match status" value="1"/>
</dbReference>